<dbReference type="PANTHER" id="PTHR35514">
    <property type="entry name" value="THYLAKOID LUMENAL 15.0 KDA PROTEIN 2, CHLOROPLASTIC"/>
    <property type="match status" value="1"/>
</dbReference>
<dbReference type="KEGG" id="mis:MICPUN_72407"/>
<dbReference type="InterPro" id="IPR007621">
    <property type="entry name" value="TPM_dom"/>
</dbReference>
<dbReference type="EMBL" id="CP001331">
    <property type="protein sequence ID" value="ACO66896.1"/>
    <property type="molecule type" value="Genomic_DNA"/>
</dbReference>
<dbReference type="Pfam" id="PF04536">
    <property type="entry name" value="TPM_phosphatase"/>
    <property type="match status" value="1"/>
</dbReference>
<feature type="non-terminal residue" evidence="3">
    <location>
        <position position="217"/>
    </location>
</feature>
<protein>
    <recommendedName>
        <fullName evidence="2">TPM domain-containing protein</fullName>
    </recommendedName>
</protein>
<keyword evidence="1" id="KW-0812">Transmembrane</keyword>
<dbReference type="GeneID" id="8248315"/>
<feature type="transmembrane region" description="Helical" evidence="1">
    <location>
        <begin position="198"/>
        <end position="215"/>
    </location>
</feature>
<evidence type="ECO:0000313" key="4">
    <source>
        <dbReference type="Proteomes" id="UP000002009"/>
    </source>
</evidence>
<dbReference type="OrthoDB" id="417797at2759"/>
<dbReference type="InParanoid" id="C1EFR2"/>
<dbReference type="PANTHER" id="PTHR35514:SF1">
    <property type="entry name" value="THYLAKOID LUMENAL 15.0 KDA PROTEIN 2, CHLOROPLASTIC"/>
    <property type="match status" value="1"/>
</dbReference>
<organism evidence="3 4">
    <name type="scientific">Micromonas commoda (strain RCC299 / NOUM17 / CCMP2709)</name>
    <name type="common">Picoplanktonic green alga</name>
    <dbReference type="NCBI Taxonomy" id="296587"/>
    <lineage>
        <taxon>Eukaryota</taxon>
        <taxon>Viridiplantae</taxon>
        <taxon>Chlorophyta</taxon>
        <taxon>Mamiellophyceae</taxon>
        <taxon>Mamiellales</taxon>
        <taxon>Mamiellaceae</taxon>
        <taxon>Micromonas</taxon>
    </lineage>
</organism>
<gene>
    <name evidence="3" type="ORF">MICPUN_72407</name>
</gene>
<keyword evidence="1" id="KW-0472">Membrane</keyword>
<dbReference type="eggNOG" id="ENOG502S9CT">
    <property type="taxonomic scope" value="Eukaryota"/>
</dbReference>
<dbReference type="Proteomes" id="UP000002009">
    <property type="component" value="Chromosome 13"/>
</dbReference>
<dbReference type="OMA" id="PRTFWIE"/>
<feature type="transmembrane region" description="Helical" evidence="1">
    <location>
        <begin position="166"/>
        <end position="186"/>
    </location>
</feature>
<feature type="non-terminal residue" evidence="3">
    <location>
        <position position="1"/>
    </location>
</feature>
<evidence type="ECO:0000259" key="2">
    <source>
        <dbReference type="Pfam" id="PF04536"/>
    </source>
</evidence>
<evidence type="ECO:0000256" key="1">
    <source>
        <dbReference type="SAM" id="Phobius"/>
    </source>
</evidence>
<reference evidence="3 4" key="1">
    <citation type="journal article" date="2009" name="Science">
        <title>Green evolution and dynamic adaptations revealed by genomes of the marine picoeukaryotes Micromonas.</title>
        <authorList>
            <person name="Worden A.Z."/>
            <person name="Lee J.H."/>
            <person name="Mock T."/>
            <person name="Rouze P."/>
            <person name="Simmons M.P."/>
            <person name="Aerts A.L."/>
            <person name="Allen A.E."/>
            <person name="Cuvelier M.L."/>
            <person name="Derelle E."/>
            <person name="Everett M.V."/>
            <person name="Foulon E."/>
            <person name="Grimwood J."/>
            <person name="Gundlach H."/>
            <person name="Henrissat B."/>
            <person name="Napoli C."/>
            <person name="McDonald S.M."/>
            <person name="Parker M.S."/>
            <person name="Rombauts S."/>
            <person name="Salamov A."/>
            <person name="Von Dassow P."/>
            <person name="Badger J.H."/>
            <person name="Coutinho P.M."/>
            <person name="Demir E."/>
            <person name="Dubchak I."/>
            <person name="Gentemann C."/>
            <person name="Eikrem W."/>
            <person name="Gready J.E."/>
            <person name="John U."/>
            <person name="Lanier W."/>
            <person name="Lindquist E.A."/>
            <person name="Lucas S."/>
            <person name="Mayer K.F."/>
            <person name="Moreau H."/>
            <person name="Not F."/>
            <person name="Otillar R."/>
            <person name="Panaud O."/>
            <person name="Pangilinan J."/>
            <person name="Paulsen I."/>
            <person name="Piegu B."/>
            <person name="Poliakov A."/>
            <person name="Robbens S."/>
            <person name="Schmutz J."/>
            <person name="Toulza E."/>
            <person name="Wyss T."/>
            <person name="Zelensky A."/>
            <person name="Zhou K."/>
            <person name="Armbrust E.V."/>
            <person name="Bhattacharya D."/>
            <person name="Goodenough U.W."/>
            <person name="Van de Peer Y."/>
            <person name="Grigoriev I.V."/>
        </authorList>
    </citation>
    <scope>NUCLEOTIDE SEQUENCE [LARGE SCALE GENOMIC DNA]</scope>
    <source>
        <strain evidence="4">RCC299 / NOUM17</strain>
    </source>
</reference>
<dbReference type="RefSeq" id="XP_002505638.1">
    <property type="nucleotide sequence ID" value="XM_002505592.1"/>
</dbReference>
<proteinExistence type="predicted"/>
<name>C1EFR2_MICCC</name>
<evidence type="ECO:0000313" key="3">
    <source>
        <dbReference type="EMBL" id="ACO66896.1"/>
    </source>
</evidence>
<sequence length="217" mass="23899">RPGQVLLDYAKTFDAEEAAALSDALVALERDTGWKLRVVTGYGSEYPSVDQLFKYFAADRKTILMTADEFKGNVIEFYYDTSSLRDVVPKNVFQEIRGRYGNKYYTDEEGLAPAVYTAADTLRGCLAKGGCKFVPGLSQQQREFSLIAVTSGGFLFGAVARGGVSAWTWVFCAIWVPWVGMFGFYPLYVRQPEDLTPLYQNAGIFAAIAAATALSPV</sequence>
<keyword evidence="4" id="KW-1185">Reference proteome</keyword>
<dbReference type="STRING" id="296587.C1EFR2"/>
<keyword evidence="1" id="KW-1133">Transmembrane helix</keyword>
<dbReference type="AlphaFoldDB" id="C1EFR2"/>
<feature type="domain" description="TPM" evidence="2">
    <location>
        <begin position="8"/>
        <end position="44"/>
    </location>
</feature>
<accession>C1EFR2</accession>